<dbReference type="InParanoid" id="E2AQS1"/>
<proteinExistence type="predicted"/>
<evidence type="ECO:0000313" key="1">
    <source>
        <dbReference type="EMBL" id="EFN64215.1"/>
    </source>
</evidence>
<dbReference type="Proteomes" id="UP000000311">
    <property type="component" value="Unassembled WGS sequence"/>
</dbReference>
<name>E2AQS1_CAMFO</name>
<feature type="non-terminal residue" evidence="1">
    <location>
        <position position="107"/>
    </location>
</feature>
<keyword evidence="2" id="KW-1185">Reference proteome</keyword>
<dbReference type="EMBL" id="GL441823">
    <property type="protein sequence ID" value="EFN64215.1"/>
    <property type="molecule type" value="Genomic_DNA"/>
</dbReference>
<dbReference type="AlphaFoldDB" id="E2AQS1"/>
<evidence type="ECO:0000313" key="2">
    <source>
        <dbReference type="Proteomes" id="UP000000311"/>
    </source>
</evidence>
<feature type="non-terminal residue" evidence="1">
    <location>
        <position position="1"/>
    </location>
</feature>
<gene>
    <name evidence="1" type="ORF">EAG_07263</name>
</gene>
<organism evidence="2">
    <name type="scientific">Camponotus floridanus</name>
    <name type="common">Florida carpenter ant</name>
    <dbReference type="NCBI Taxonomy" id="104421"/>
    <lineage>
        <taxon>Eukaryota</taxon>
        <taxon>Metazoa</taxon>
        <taxon>Ecdysozoa</taxon>
        <taxon>Arthropoda</taxon>
        <taxon>Hexapoda</taxon>
        <taxon>Insecta</taxon>
        <taxon>Pterygota</taxon>
        <taxon>Neoptera</taxon>
        <taxon>Endopterygota</taxon>
        <taxon>Hymenoptera</taxon>
        <taxon>Apocrita</taxon>
        <taxon>Aculeata</taxon>
        <taxon>Formicoidea</taxon>
        <taxon>Formicidae</taxon>
        <taxon>Formicinae</taxon>
        <taxon>Camponotus</taxon>
    </lineage>
</organism>
<sequence length="107" mass="12330">IMVTFRGQILPNYLYLFMLRYPVSPFVSKTSLCFKCFRFGHIGTQCKSQARCIDCGDDRHGDNEICPKKCCSLICINCDGPHKASDYSCPEYALQRRIRKFAAYENI</sequence>
<reference evidence="1 2" key="1">
    <citation type="journal article" date="2010" name="Science">
        <title>Genomic comparison of the ants Camponotus floridanus and Harpegnathos saltator.</title>
        <authorList>
            <person name="Bonasio R."/>
            <person name="Zhang G."/>
            <person name="Ye C."/>
            <person name="Mutti N.S."/>
            <person name="Fang X."/>
            <person name="Qin N."/>
            <person name="Donahue G."/>
            <person name="Yang P."/>
            <person name="Li Q."/>
            <person name="Li C."/>
            <person name="Zhang P."/>
            <person name="Huang Z."/>
            <person name="Berger S.L."/>
            <person name="Reinberg D."/>
            <person name="Wang J."/>
            <person name="Liebig J."/>
        </authorList>
    </citation>
    <scope>NUCLEOTIDE SEQUENCE [LARGE SCALE GENOMIC DNA]</scope>
    <source>
        <strain evidence="2">C129</strain>
    </source>
</reference>
<protein>
    <recommendedName>
        <fullName evidence="3">CCHC-type domain-containing protein</fullName>
    </recommendedName>
</protein>
<dbReference type="OMA" id="LICINCD"/>
<accession>E2AQS1</accession>
<evidence type="ECO:0008006" key="3">
    <source>
        <dbReference type="Google" id="ProtNLM"/>
    </source>
</evidence>
<dbReference type="OrthoDB" id="7700262at2759"/>